<evidence type="ECO:0008006" key="4">
    <source>
        <dbReference type="Google" id="ProtNLM"/>
    </source>
</evidence>
<reference evidence="2" key="1">
    <citation type="submission" date="2022-09" db="EMBL/GenBank/DDBJ databases">
        <title>Taxonomy of Curtobacterium flaccumfaciens.</title>
        <authorList>
            <person name="Osdaghi E."/>
            <person name="Taghavi S.M."/>
            <person name="Hamidizade M."/>
            <person name="Abachi H."/>
            <person name="Fazliarab A."/>
            <person name="Baeyen S."/>
            <person name="Portier P."/>
            <person name="Van Vaerenbergh J."/>
            <person name="Jacques M.-A."/>
        </authorList>
    </citation>
    <scope>NUCLEOTIDE SEQUENCE</scope>
    <source>
        <strain evidence="2">AGQB46</strain>
    </source>
</reference>
<protein>
    <recommendedName>
        <fullName evidence="4">Bacterial Ig domain-containing protein</fullName>
    </recommendedName>
</protein>
<dbReference type="Gene3D" id="2.60.40.10">
    <property type="entry name" value="Immunoglobulins"/>
    <property type="match status" value="1"/>
</dbReference>
<dbReference type="Proteomes" id="UP001062223">
    <property type="component" value="Chromosome"/>
</dbReference>
<dbReference type="KEGG" id="cpoi:OE229_05145"/>
<dbReference type="EMBL" id="CP106879">
    <property type="protein sequence ID" value="UYC81852.1"/>
    <property type="molecule type" value="Genomic_DNA"/>
</dbReference>
<feature type="compositionally biased region" description="Polar residues" evidence="1">
    <location>
        <begin position="475"/>
        <end position="489"/>
    </location>
</feature>
<sequence>MTIVEGGTVVGVDHGPVDLTRGESTQVPFLVQNNETRSNMKGSVTLTAPTGTTFADGQATVAASYRSGTSGDFRPYTPLDLKNGVRSDGNTKITFDLDTAGGNMVAGEQYQYMLNVTTPADAAAGSGQMSFTYSGDSSKGDYRAEGKTTTNIEVAQRALTAAVDSIDHAAGSAVLTGTATPGATIVVGEQSATANEDGDWSLEVPGLESGPNSLLVEQKIGNDTVDSKPVTVTINDAAIVGQDGAAATLQRGETTKVEAQFQTKGDVSRPDAQVTFTAPEGTTFAEGQNTIEGSYKRPGEDWTNRSATLTNGDLSMDGKTYTFTFKPTSSTWTLPDASLLRWSIEVETPAEIADGTPSMTTTLAGTAVEGSFDTSSTTATTIAAPLTAAVDSVDDDAMSAVISGTATKGAEVSIGDQRTTADETTGAWSITVTGLEDGDNELTVVQKVNGVEVDRKTVTATVERDTELAPITLSGPASVTPGRSNTFTGTGEPGATYRVLNVSGTQIVPGTLDIDENGKWTFNRVVSNGAPNFRFVIEQTKNGQTTKSELFTVDATALAPVTVTTPAAVRPGVSNTFTGTGEPGATYRVLNASGTQIVPGTLDIDAQGNWTFNRVVSNGAPNFRFVIEQTKNGQTEKSELFTINAAALTPVTVTTPERVTPGRSNTFTGTGEPGATYRVLNVSGTQIVPGTFEIDTQGNWTFNRVVSNGAPNFRFVIEQTKNGRTEKSELFTIAAADFAPVTVANRSVTPGVVNTFSGTGEPDASYRVLNVSGTQIVPGTFEVDGQGNWTFDRAVSRGATEFRFALELTKNGKTERSELFTLPADTK</sequence>
<gene>
    <name evidence="2" type="ORF">OE229_05145</name>
</gene>
<dbReference type="InterPro" id="IPR013783">
    <property type="entry name" value="Ig-like_fold"/>
</dbReference>
<dbReference type="RefSeq" id="WP_262136795.1">
    <property type="nucleotide sequence ID" value="NZ_CP106879.1"/>
</dbReference>
<organism evidence="2 3">
    <name type="scientific">Curtobacterium poinsettiae</name>
    <dbReference type="NCBI Taxonomy" id="159612"/>
    <lineage>
        <taxon>Bacteria</taxon>
        <taxon>Bacillati</taxon>
        <taxon>Actinomycetota</taxon>
        <taxon>Actinomycetes</taxon>
        <taxon>Micrococcales</taxon>
        <taxon>Microbacteriaceae</taxon>
        <taxon>Curtobacterium</taxon>
    </lineage>
</organism>
<name>A0A9Q9PAW7_9MICO</name>
<proteinExistence type="predicted"/>
<accession>A0A9Q9PAW7</accession>
<dbReference type="GO" id="GO:0005975">
    <property type="term" value="P:carbohydrate metabolic process"/>
    <property type="evidence" value="ECO:0007669"/>
    <property type="project" value="UniProtKB-ARBA"/>
</dbReference>
<evidence type="ECO:0000313" key="3">
    <source>
        <dbReference type="Proteomes" id="UP001062223"/>
    </source>
</evidence>
<feature type="region of interest" description="Disordered" evidence="1">
    <location>
        <begin position="472"/>
        <end position="492"/>
    </location>
</feature>
<dbReference type="AlphaFoldDB" id="A0A9Q9PAW7"/>
<evidence type="ECO:0000256" key="1">
    <source>
        <dbReference type="SAM" id="MobiDB-lite"/>
    </source>
</evidence>
<evidence type="ECO:0000313" key="2">
    <source>
        <dbReference type="EMBL" id="UYC81852.1"/>
    </source>
</evidence>